<protein>
    <submittedName>
        <fullName evidence="1">Uncharacterized protein</fullName>
    </submittedName>
</protein>
<proteinExistence type="predicted"/>
<dbReference type="AlphaFoldDB" id="A0A4Y2GRS4"/>
<comment type="caution">
    <text evidence="1">The sequence shown here is derived from an EMBL/GenBank/DDBJ whole genome shotgun (WGS) entry which is preliminary data.</text>
</comment>
<dbReference type="Proteomes" id="UP000499080">
    <property type="component" value="Unassembled WGS sequence"/>
</dbReference>
<evidence type="ECO:0000313" key="2">
    <source>
        <dbReference type="Proteomes" id="UP000499080"/>
    </source>
</evidence>
<dbReference type="EMBL" id="BGPR01001509">
    <property type="protein sequence ID" value="GBM55621.1"/>
    <property type="molecule type" value="Genomic_DNA"/>
</dbReference>
<gene>
    <name evidence="1" type="ORF">AVEN_35518_1</name>
</gene>
<sequence length="121" mass="13583">MPRLLAALYWGMGEVLCPVSGLGIPFPAMRAIPMTLRSSFTRVDFGHNSKHAFTRELVMKLFVCVSEICGPSSSPEVKQVLRDPLRARTAKWTSPPTHLQTIPQRMDLKKKVIGHPVWNSE</sequence>
<organism evidence="1 2">
    <name type="scientific">Araneus ventricosus</name>
    <name type="common">Orbweaver spider</name>
    <name type="synonym">Epeira ventricosa</name>
    <dbReference type="NCBI Taxonomy" id="182803"/>
    <lineage>
        <taxon>Eukaryota</taxon>
        <taxon>Metazoa</taxon>
        <taxon>Ecdysozoa</taxon>
        <taxon>Arthropoda</taxon>
        <taxon>Chelicerata</taxon>
        <taxon>Arachnida</taxon>
        <taxon>Araneae</taxon>
        <taxon>Araneomorphae</taxon>
        <taxon>Entelegynae</taxon>
        <taxon>Araneoidea</taxon>
        <taxon>Araneidae</taxon>
        <taxon>Araneus</taxon>
    </lineage>
</organism>
<keyword evidence="2" id="KW-1185">Reference proteome</keyword>
<dbReference type="OrthoDB" id="10268990at2759"/>
<accession>A0A4Y2GRS4</accession>
<name>A0A4Y2GRS4_ARAVE</name>
<reference evidence="1 2" key="1">
    <citation type="journal article" date="2019" name="Sci. Rep.">
        <title>Orb-weaving spider Araneus ventricosus genome elucidates the spidroin gene catalogue.</title>
        <authorList>
            <person name="Kono N."/>
            <person name="Nakamura H."/>
            <person name="Ohtoshi R."/>
            <person name="Moran D.A.P."/>
            <person name="Shinohara A."/>
            <person name="Yoshida Y."/>
            <person name="Fujiwara M."/>
            <person name="Mori M."/>
            <person name="Tomita M."/>
            <person name="Arakawa K."/>
        </authorList>
    </citation>
    <scope>NUCLEOTIDE SEQUENCE [LARGE SCALE GENOMIC DNA]</scope>
</reference>
<evidence type="ECO:0000313" key="1">
    <source>
        <dbReference type="EMBL" id="GBM55621.1"/>
    </source>
</evidence>